<feature type="region of interest" description="Disordered" evidence="6">
    <location>
        <begin position="26"/>
        <end position="58"/>
    </location>
</feature>
<gene>
    <name evidence="4" type="primary">rlpA</name>
    <name evidence="9" type="ORF">SAMN05421647_10870</name>
</gene>
<evidence type="ECO:0000256" key="2">
    <source>
        <dbReference type="ARBA" id="ARBA00023239"/>
    </source>
</evidence>
<evidence type="ECO:0000313" key="10">
    <source>
        <dbReference type="Proteomes" id="UP000186895"/>
    </source>
</evidence>
<dbReference type="InterPro" id="IPR012997">
    <property type="entry name" value="RplA"/>
</dbReference>
<keyword evidence="4" id="KW-1003">Cell membrane</keyword>
<comment type="function">
    <text evidence="4">Lytic transglycosylase with a strong preference for naked glycan strands that lack stem peptides.</text>
</comment>
<dbReference type="InterPro" id="IPR036680">
    <property type="entry name" value="SPOR-like_sf"/>
</dbReference>
<dbReference type="GO" id="GO:0005886">
    <property type="term" value="C:plasma membrane"/>
    <property type="evidence" value="ECO:0007669"/>
    <property type="project" value="UniProtKB-SubCell"/>
</dbReference>
<dbReference type="GO" id="GO:0042834">
    <property type="term" value="F:peptidoglycan binding"/>
    <property type="evidence" value="ECO:0007669"/>
    <property type="project" value="InterPro"/>
</dbReference>
<dbReference type="Gene3D" id="2.40.40.10">
    <property type="entry name" value="RlpA-like domain"/>
    <property type="match status" value="1"/>
</dbReference>
<accession>A0A1N6V6T0</accession>
<dbReference type="PANTHER" id="PTHR34183:SF1">
    <property type="entry name" value="ENDOLYTIC PEPTIDOGLYCAN TRANSGLYCOSYLASE RLPA"/>
    <property type="match status" value="1"/>
</dbReference>
<evidence type="ECO:0000259" key="8">
    <source>
        <dbReference type="PROSITE" id="PS51724"/>
    </source>
</evidence>
<keyword evidence="2 4" id="KW-0456">Lyase</keyword>
<dbReference type="HAMAP" id="MF_02071">
    <property type="entry name" value="RlpA"/>
    <property type="match status" value="1"/>
</dbReference>
<dbReference type="InterPro" id="IPR034718">
    <property type="entry name" value="RlpA"/>
</dbReference>
<keyword evidence="1 7" id="KW-0732">Signal</keyword>
<dbReference type="EC" id="4.2.2.-" evidence="4"/>
<comment type="subcellular location">
    <subcellularLocation>
        <location evidence="4">Cell membrane</location>
        <topology evidence="4">Lipid-anchor</topology>
    </subcellularLocation>
</comment>
<comment type="similarity">
    <text evidence="4 5">Belongs to the RlpA family.</text>
</comment>
<dbReference type="InterPro" id="IPR036908">
    <property type="entry name" value="RlpA-like_sf"/>
</dbReference>
<dbReference type="STRING" id="49186.SAMN05421647_10870"/>
<dbReference type="PANTHER" id="PTHR34183">
    <property type="entry name" value="ENDOLYTIC PEPTIDOGLYCAN TRANSGLYCOSYLASE RLPA"/>
    <property type="match status" value="1"/>
</dbReference>
<evidence type="ECO:0000256" key="4">
    <source>
        <dbReference type="HAMAP-Rule" id="MF_02071"/>
    </source>
</evidence>
<dbReference type="PROSITE" id="PS51257">
    <property type="entry name" value="PROKAR_LIPOPROTEIN"/>
    <property type="match status" value="1"/>
</dbReference>
<dbReference type="GO" id="GO:0000270">
    <property type="term" value="P:peptidoglycan metabolic process"/>
    <property type="evidence" value="ECO:0007669"/>
    <property type="project" value="UniProtKB-UniRule"/>
</dbReference>
<name>A0A1N6V6T0_9GAMM</name>
<evidence type="ECO:0000256" key="6">
    <source>
        <dbReference type="SAM" id="MobiDB-lite"/>
    </source>
</evidence>
<dbReference type="eggNOG" id="COG0797">
    <property type="taxonomic scope" value="Bacteria"/>
</dbReference>
<keyword evidence="4" id="KW-0564">Palmitate</keyword>
<evidence type="ECO:0000313" key="9">
    <source>
        <dbReference type="EMBL" id="SIQ73508.1"/>
    </source>
</evidence>
<reference evidence="9 10" key="1">
    <citation type="submission" date="2017-01" db="EMBL/GenBank/DDBJ databases">
        <authorList>
            <person name="Mah S.A."/>
            <person name="Swanson W.J."/>
            <person name="Moy G.W."/>
            <person name="Vacquier V.D."/>
        </authorList>
    </citation>
    <scope>NUCLEOTIDE SEQUENCE [LARGE SCALE GENOMIC DNA]</scope>
    <source>
        <strain evidence="9 10">DSM 7027</strain>
    </source>
</reference>
<keyword evidence="4 9" id="KW-0449">Lipoprotein</keyword>
<feature type="signal peptide" evidence="7">
    <location>
        <begin position="1"/>
        <end position="21"/>
    </location>
</feature>
<evidence type="ECO:0000256" key="3">
    <source>
        <dbReference type="ARBA" id="ARBA00023316"/>
    </source>
</evidence>
<organism evidence="9 10">
    <name type="scientific">Marinobacterium stanieri</name>
    <dbReference type="NCBI Taxonomy" id="49186"/>
    <lineage>
        <taxon>Bacteria</taxon>
        <taxon>Pseudomonadati</taxon>
        <taxon>Pseudomonadota</taxon>
        <taxon>Gammaproteobacteria</taxon>
        <taxon>Oceanospirillales</taxon>
        <taxon>Oceanospirillaceae</taxon>
        <taxon>Marinobacterium</taxon>
    </lineage>
</organism>
<dbReference type="CDD" id="cd22268">
    <property type="entry name" value="DPBB_RlpA-like"/>
    <property type="match status" value="1"/>
</dbReference>
<dbReference type="GO" id="GO:0071555">
    <property type="term" value="P:cell wall organization"/>
    <property type="evidence" value="ECO:0007669"/>
    <property type="project" value="UniProtKB-KW"/>
</dbReference>
<dbReference type="InterPro" id="IPR009009">
    <property type="entry name" value="RlpA-like_DPBB"/>
</dbReference>
<dbReference type="PROSITE" id="PS51724">
    <property type="entry name" value="SPOR"/>
    <property type="match status" value="1"/>
</dbReference>
<dbReference type="Proteomes" id="UP000186895">
    <property type="component" value="Unassembled WGS sequence"/>
</dbReference>
<dbReference type="GO" id="GO:0008932">
    <property type="term" value="F:lytic endotransglycosylase activity"/>
    <property type="evidence" value="ECO:0007669"/>
    <property type="project" value="UniProtKB-UniRule"/>
</dbReference>
<dbReference type="SUPFAM" id="SSF50685">
    <property type="entry name" value="Barwin-like endoglucanases"/>
    <property type="match status" value="1"/>
</dbReference>
<evidence type="ECO:0000256" key="7">
    <source>
        <dbReference type="SAM" id="SignalP"/>
    </source>
</evidence>
<dbReference type="EMBL" id="FTMN01000008">
    <property type="protein sequence ID" value="SIQ73508.1"/>
    <property type="molecule type" value="Genomic_DNA"/>
</dbReference>
<dbReference type="Pfam" id="PF05036">
    <property type="entry name" value="SPOR"/>
    <property type="match status" value="1"/>
</dbReference>
<sequence>MKRLSLPLLAVLVLLSGCASKESSRYSIKQDRGPDQAVDLSKVPDAVPRPEPHSRWGNKSPYQVLGKRYYVLPTAEGYRERGIASWYGKKFHGHTTSNGEIYDMYQMSAAHKSLPLPSFVRVTNLDNNRQVVVRVNDRGPFHDKRLIDLSYAAAYRLGVLQHGTARVEIEAITPGSAADARLLATEKLSPVSSDRAAITGRTLQVAALSNEANAQRLAAQLGAQLEEPAMVVPVERGDRILHRVQLSPLTGRHTLNWLLQQLSQAGYPGAHLVDLP</sequence>
<proteinExistence type="inferred from homology"/>
<dbReference type="FunFam" id="2.40.40.10:FF:000003">
    <property type="entry name" value="Endolytic peptidoglycan transglycosylase RlpA"/>
    <property type="match status" value="1"/>
</dbReference>
<dbReference type="NCBIfam" id="TIGR00413">
    <property type="entry name" value="rlpA"/>
    <property type="match status" value="1"/>
</dbReference>
<feature type="chain" id="PRO_5013411558" description="Endolytic peptidoglycan transglycosylase RlpA" evidence="7">
    <location>
        <begin position="22"/>
        <end position="276"/>
    </location>
</feature>
<protein>
    <recommendedName>
        <fullName evidence="4">Endolytic peptidoglycan transglycosylase RlpA</fullName>
        <ecNumber evidence="4">4.2.2.-</ecNumber>
    </recommendedName>
</protein>
<dbReference type="Gene3D" id="3.30.70.1070">
    <property type="entry name" value="Sporulation related repeat"/>
    <property type="match status" value="1"/>
</dbReference>
<evidence type="ECO:0000256" key="1">
    <source>
        <dbReference type="ARBA" id="ARBA00022729"/>
    </source>
</evidence>
<keyword evidence="3 4" id="KW-0961">Cell wall biogenesis/degradation</keyword>
<evidence type="ECO:0000256" key="5">
    <source>
        <dbReference type="RuleBase" id="RU003495"/>
    </source>
</evidence>
<dbReference type="RefSeq" id="WP_076464356.1">
    <property type="nucleotide sequence ID" value="NZ_FTMN01000008.1"/>
</dbReference>
<dbReference type="GO" id="GO:0009279">
    <property type="term" value="C:cell outer membrane"/>
    <property type="evidence" value="ECO:0007669"/>
    <property type="project" value="TreeGrafter"/>
</dbReference>
<dbReference type="InterPro" id="IPR007730">
    <property type="entry name" value="SPOR-like_dom"/>
</dbReference>
<keyword evidence="4" id="KW-0472">Membrane</keyword>
<dbReference type="AlphaFoldDB" id="A0A1N6V6T0"/>
<keyword evidence="10" id="KW-1185">Reference proteome</keyword>
<dbReference type="Pfam" id="PF03330">
    <property type="entry name" value="DPBB_1"/>
    <property type="match status" value="1"/>
</dbReference>
<dbReference type="SUPFAM" id="SSF110997">
    <property type="entry name" value="Sporulation related repeat"/>
    <property type="match status" value="1"/>
</dbReference>
<feature type="domain" description="SPOR" evidence="8">
    <location>
        <begin position="195"/>
        <end position="275"/>
    </location>
</feature>